<dbReference type="SUPFAM" id="SSF52047">
    <property type="entry name" value="RNI-like"/>
    <property type="match status" value="1"/>
</dbReference>
<dbReference type="InterPro" id="IPR001611">
    <property type="entry name" value="Leu-rich_rpt"/>
</dbReference>
<dbReference type="GO" id="GO:0016477">
    <property type="term" value="P:cell migration"/>
    <property type="evidence" value="ECO:0007669"/>
    <property type="project" value="TreeGrafter"/>
</dbReference>
<sequence>MVFNKQPLKVSPPQMSHLCVLHTDDLDAIIGHMTASLKRIFPDSSPGWVSLCRGFSDTYAALCDFNEMQFKEEIQWDLDNIYHIHNSKVFNLQDFSHLDSRDLALAVAALSFNQWFIKIHCKELKLVCFPSSLFLRRGSIVLSGWNQTVWFASVSFKQSCVLFKYSLFFMFVLQFLFSFLSSSNSLSHLDLSDTSCPLDTLFVSLSAGCCSRLQHLNLARNPFSHRKVRDVTRSIQQFFSQSWELKYVGLSATKLPAQALRLLLQGLATNNRLLGLELDLSSCEVHNPPAHEERASPHSCFENHMVTLVLSVGRCPSLRQLSLGKNFAMKSRSLSDLLHRIAQLIQDEECPLQSLSVCDSKLKSGVHILLSALGGHAALTELDISGNNIGDTGAKMLGKALMTNTKLRTLLWDRNNVSARGFQDVAEALERNFSLQKMPLPLADITQSYRSNPEGTKEALNKIQLCLDRNNQRQCGSIELQQEKSRQLEDSLHCLSLSGSQEVQSDVLASYELLQNAREALKVSLESCGNSVGLKLSSSWSWFWVFQELARGLMGHAEGVCPRVVQRSSVCMSLSDCVSRASRQAHDMLWSTLVEGAGQSISSRLRRRKDLPFRLSAVINVSHHPCFSFCLVRMVQYTPAFWRNSLLSKSLRPAASLKSKNLASPLLWMEGEVVPADAAEGPSRVRGASFIPLPGLPPLYSISTRAPLEEEEEEAAGFHRREVRGPLPGTGFPASPMEPLPSQGQTLRHYTATRPRPRRTHTQPPSSRPQEAVSKEENESSEVMGRVDEGVEEFFTKRIIPDYALRKSFQNNTSLTSPDAPPPVTSSPCPTPVTTSTTPTQVPTKNIKKKFGDFFAFKRPRASRAAKASGGEGGAEGVKVKRTSIADLIRPLREAKERDKDRDKDRGARSVEDANLCNDAVITEGIGAGSAGGAGGVTAPAETLPTTMPPRKTTPSPVTITTSPDIPSAALPNLDEAGAAALSLPPPEQEVQAGQKLSGERRLRVAKKLREGKSQSLILLTGSESEDKDSTASKKHASESGASFEQRLQVMLQRIGVTKTPPADTKMCQAKVSSLFLPLSPGAILDKPNPAPTCTKPRTMSTSSADPRLPLRALDPIRPDQALHPKPALPERPVGLPPPKPAVAVKPPFPTPPTSAGRLTPPPLSSSLQNGSQESPASSTSPRKDLLCPVPAPRRGASAQDRFDKAQSQTDGMHPRQRLMMQHESHVPRHNNVRDVTQTLLSESLPKPGSHMKPPPQRRAVSVHEDALAMTQGEASREDEGNE</sequence>
<dbReference type="STRING" id="30732.ENSOMEP00000034769"/>
<keyword evidence="4" id="KW-1185">Reference proteome</keyword>
<feature type="region of interest" description="Disordered" evidence="1">
    <location>
        <begin position="710"/>
        <end position="785"/>
    </location>
</feature>
<dbReference type="PANTHER" id="PTHR24112:SF32">
    <property type="entry name" value="CAPPING PROTEIN, ARP2_3 AND MYOSIN-I LINKER PROTEIN 2"/>
    <property type="match status" value="1"/>
</dbReference>
<name>A0A3B3DZ88_ORYME</name>
<feature type="compositionally biased region" description="Low complexity" evidence="1">
    <location>
        <begin position="832"/>
        <end position="844"/>
    </location>
</feature>
<feature type="compositionally biased region" description="Basic and acidic residues" evidence="1">
    <location>
        <begin position="1028"/>
        <end position="1038"/>
    </location>
</feature>
<feature type="compositionally biased region" description="Basic and acidic residues" evidence="1">
    <location>
        <begin position="890"/>
        <end position="912"/>
    </location>
</feature>
<feature type="region of interest" description="Disordered" evidence="1">
    <location>
        <begin position="1016"/>
        <end position="1044"/>
    </location>
</feature>
<dbReference type="PaxDb" id="30732-ENSOMEP00000034769"/>
<dbReference type="Pfam" id="PF16000">
    <property type="entry name" value="CARMIL_C"/>
    <property type="match status" value="1"/>
</dbReference>
<organism evidence="3 4">
    <name type="scientific">Oryzias melastigma</name>
    <name type="common">Marine medaka</name>
    <dbReference type="NCBI Taxonomy" id="30732"/>
    <lineage>
        <taxon>Eukaryota</taxon>
        <taxon>Metazoa</taxon>
        <taxon>Chordata</taxon>
        <taxon>Craniata</taxon>
        <taxon>Vertebrata</taxon>
        <taxon>Euteleostomi</taxon>
        <taxon>Actinopterygii</taxon>
        <taxon>Neopterygii</taxon>
        <taxon>Teleostei</taxon>
        <taxon>Neoteleostei</taxon>
        <taxon>Acanthomorphata</taxon>
        <taxon>Ovalentaria</taxon>
        <taxon>Atherinomorphae</taxon>
        <taxon>Beloniformes</taxon>
        <taxon>Adrianichthyidae</taxon>
        <taxon>Oryziinae</taxon>
        <taxon>Oryzias</taxon>
    </lineage>
</organism>
<reference evidence="3" key="2">
    <citation type="submission" date="2025-09" db="UniProtKB">
        <authorList>
            <consortium name="Ensembl"/>
        </authorList>
    </citation>
    <scope>IDENTIFICATION</scope>
</reference>
<feature type="compositionally biased region" description="Pro residues" evidence="1">
    <location>
        <begin position="819"/>
        <end position="831"/>
    </location>
</feature>
<feature type="region of interest" description="Disordered" evidence="1">
    <location>
        <begin position="928"/>
        <end position="971"/>
    </location>
</feature>
<dbReference type="GO" id="GO:0005886">
    <property type="term" value="C:plasma membrane"/>
    <property type="evidence" value="ECO:0007669"/>
    <property type="project" value="TreeGrafter"/>
</dbReference>
<dbReference type="InterPro" id="IPR031943">
    <property type="entry name" value="CARMIL_C"/>
</dbReference>
<proteinExistence type="predicted"/>
<evidence type="ECO:0000256" key="1">
    <source>
        <dbReference type="SAM" id="MobiDB-lite"/>
    </source>
</evidence>
<feature type="compositionally biased region" description="Pro residues" evidence="1">
    <location>
        <begin position="1127"/>
        <end position="1153"/>
    </location>
</feature>
<dbReference type="InterPro" id="IPR032675">
    <property type="entry name" value="LRR_dom_sf"/>
</dbReference>
<dbReference type="PANTHER" id="PTHR24112">
    <property type="entry name" value="LEUCINE-RICH REPEAT, ISOFORM F-RELATED"/>
    <property type="match status" value="1"/>
</dbReference>
<feature type="region of interest" description="Disordered" evidence="1">
    <location>
        <begin position="1080"/>
        <end position="1283"/>
    </location>
</feature>
<feature type="compositionally biased region" description="Polar residues" evidence="1">
    <location>
        <begin position="1165"/>
        <end position="1181"/>
    </location>
</feature>
<dbReference type="Ensembl" id="ENSOMET00000029092.1">
    <property type="protein sequence ID" value="ENSOMEP00000034769.1"/>
    <property type="gene ID" value="ENSOMEG00000021597.1"/>
</dbReference>
<dbReference type="SMART" id="SM00368">
    <property type="entry name" value="LRR_RI"/>
    <property type="match status" value="2"/>
</dbReference>
<evidence type="ECO:0000259" key="2">
    <source>
        <dbReference type="Pfam" id="PF16000"/>
    </source>
</evidence>
<dbReference type="GO" id="GO:0034315">
    <property type="term" value="P:regulation of Arp2/3 complex-mediated actin nucleation"/>
    <property type="evidence" value="ECO:0007669"/>
    <property type="project" value="TreeGrafter"/>
</dbReference>
<accession>A0A3B3DZ88</accession>
<evidence type="ECO:0000313" key="4">
    <source>
        <dbReference type="Proteomes" id="UP000261560"/>
    </source>
</evidence>
<dbReference type="OMA" id="YIHNWRQ"/>
<feature type="domain" description="CARMIL C-terminal" evidence="2">
    <location>
        <begin position="734"/>
        <end position="864"/>
    </location>
</feature>
<evidence type="ECO:0000313" key="3">
    <source>
        <dbReference type="Ensembl" id="ENSOMEP00000034769.1"/>
    </source>
</evidence>
<reference evidence="3" key="1">
    <citation type="submission" date="2025-08" db="UniProtKB">
        <authorList>
            <consortium name="Ensembl"/>
        </authorList>
    </citation>
    <scope>IDENTIFICATION</scope>
</reference>
<feature type="compositionally biased region" description="Low complexity" evidence="1">
    <location>
        <begin position="953"/>
        <end position="968"/>
    </location>
</feature>
<feature type="region of interest" description="Disordered" evidence="1">
    <location>
        <begin position="890"/>
        <end position="913"/>
    </location>
</feature>
<dbReference type="Proteomes" id="UP000261560">
    <property type="component" value="Unplaced"/>
</dbReference>
<dbReference type="InterPro" id="IPR051279">
    <property type="entry name" value="PP1-Reg/Actin-Interact_Protein"/>
</dbReference>
<dbReference type="Pfam" id="PF13516">
    <property type="entry name" value="LRR_6"/>
    <property type="match status" value="1"/>
</dbReference>
<feature type="compositionally biased region" description="Polar residues" evidence="1">
    <location>
        <begin position="1096"/>
        <end position="1105"/>
    </location>
</feature>
<dbReference type="GO" id="GO:0030027">
    <property type="term" value="C:lamellipodium"/>
    <property type="evidence" value="ECO:0007669"/>
    <property type="project" value="TreeGrafter"/>
</dbReference>
<dbReference type="Gene3D" id="3.80.10.10">
    <property type="entry name" value="Ribonuclease Inhibitor"/>
    <property type="match status" value="2"/>
</dbReference>
<protein>
    <submittedName>
        <fullName evidence="3">Capping protein regulator and myosin 1 linker 2</fullName>
    </submittedName>
</protein>
<feature type="region of interest" description="Disordered" evidence="1">
    <location>
        <begin position="811"/>
        <end position="846"/>
    </location>
</feature>
<dbReference type="GeneTree" id="ENSGT00940000155112"/>